<gene>
    <name evidence="2" type="ORF">NSPZN2_30431</name>
</gene>
<reference evidence="2 3" key="1">
    <citation type="submission" date="2021-02" db="EMBL/GenBank/DDBJ databases">
        <authorList>
            <person name="Han P."/>
        </authorList>
    </citation>
    <scope>NUCLEOTIDE SEQUENCE [LARGE SCALE GENOMIC DNA]</scope>
    <source>
        <strain evidence="2">Candidatus Nitrospira sp. ZN2</strain>
    </source>
</reference>
<comment type="caution">
    <text evidence="2">The sequence shown here is derived from an EMBL/GenBank/DDBJ whole genome shotgun (WGS) entry which is preliminary data.</text>
</comment>
<evidence type="ECO:0000256" key="1">
    <source>
        <dbReference type="SAM" id="MobiDB-lite"/>
    </source>
</evidence>
<keyword evidence="3" id="KW-1185">Reference proteome</keyword>
<organism evidence="2 3">
    <name type="scientific">Nitrospira defluvii</name>
    <dbReference type="NCBI Taxonomy" id="330214"/>
    <lineage>
        <taxon>Bacteria</taxon>
        <taxon>Pseudomonadati</taxon>
        <taxon>Nitrospirota</taxon>
        <taxon>Nitrospiria</taxon>
        <taxon>Nitrospirales</taxon>
        <taxon>Nitrospiraceae</taxon>
        <taxon>Nitrospira</taxon>
    </lineage>
</organism>
<accession>A0ABN7LPA2</accession>
<dbReference type="Proteomes" id="UP000675880">
    <property type="component" value="Unassembled WGS sequence"/>
</dbReference>
<sequence>MRPHHAPAPAAPARDAGDDDAGSPAPLHEPLHSYAVGRSRDGEIGLCRLSENEACDPPLSVVMSAVITTDGGGGEILQLFCHPAWPPPDLVTA</sequence>
<dbReference type="EMBL" id="CAJNBJ010000016">
    <property type="protein sequence ID" value="CAE6756540.1"/>
    <property type="molecule type" value="Genomic_DNA"/>
</dbReference>
<protein>
    <submittedName>
        <fullName evidence="2">Uncharacterized protein</fullName>
    </submittedName>
</protein>
<evidence type="ECO:0000313" key="3">
    <source>
        <dbReference type="Proteomes" id="UP000675880"/>
    </source>
</evidence>
<proteinExistence type="predicted"/>
<name>A0ABN7LPA2_9BACT</name>
<feature type="region of interest" description="Disordered" evidence="1">
    <location>
        <begin position="1"/>
        <end position="36"/>
    </location>
</feature>
<evidence type="ECO:0000313" key="2">
    <source>
        <dbReference type="EMBL" id="CAE6756540.1"/>
    </source>
</evidence>